<reference evidence="1" key="1">
    <citation type="journal article" date="2021" name="Genome Biol. Evol.">
        <title>The assembled and annotated genome of the fairy-ring fungus Marasmius oreades.</title>
        <authorList>
            <person name="Hiltunen M."/>
            <person name="Ament-Velasquez S.L."/>
            <person name="Johannesson H."/>
        </authorList>
    </citation>
    <scope>NUCLEOTIDE SEQUENCE</scope>
    <source>
        <strain evidence="1">03SP1</strain>
    </source>
</reference>
<dbReference type="InterPro" id="IPR053720">
    <property type="entry name" value="Psm_Assembly_Chaperone"/>
</dbReference>
<dbReference type="PANTHER" id="PTHR31051">
    <property type="entry name" value="PROTEASOME ASSEMBLY CHAPERONE 3"/>
    <property type="match status" value="1"/>
</dbReference>
<accession>A0A9P7USV4</accession>
<dbReference type="PANTHER" id="PTHR31051:SF1">
    <property type="entry name" value="PROTEASOME ASSEMBLY CHAPERONE 3"/>
    <property type="match status" value="1"/>
</dbReference>
<dbReference type="GeneID" id="66077994"/>
<evidence type="ECO:0000313" key="2">
    <source>
        <dbReference type="Proteomes" id="UP001049176"/>
    </source>
</evidence>
<dbReference type="Proteomes" id="UP001049176">
    <property type="component" value="Chromosome 5"/>
</dbReference>
<proteinExistence type="predicted"/>
<dbReference type="GO" id="GO:0043248">
    <property type="term" value="P:proteasome assembly"/>
    <property type="evidence" value="ECO:0007669"/>
    <property type="project" value="InterPro"/>
</dbReference>
<dbReference type="RefSeq" id="XP_043009040.1">
    <property type="nucleotide sequence ID" value="XM_043153755.1"/>
</dbReference>
<evidence type="ECO:0000313" key="1">
    <source>
        <dbReference type="EMBL" id="KAG7092570.1"/>
    </source>
</evidence>
<dbReference type="InterPro" id="IPR018788">
    <property type="entry name" value="Proteasome_assmbl_chp_3"/>
</dbReference>
<keyword evidence="2" id="KW-1185">Reference proteome</keyword>
<dbReference type="Gene3D" id="3.30.230.90">
    <property type="match status" value="1"/>
</dbReference>
<gene>
    <name evidence="1" type="ORF">E1B28_008918</name>
</gene>
<protein>
    <recommendedName>
        <fullName evidence="3">Proteasome assembly chaperone 3</fullName>
    </recommendedName>
</protein>
<dbReference type="KEGG" id="more:E1B28_008918"/>
<dbReference type="OrthoDB" id="5593278at2759"/>
<dbReference type="AlphaFoldDB" id="A0A9P7USV4"/>
<sequence>MSTSSITIDLNDVPTGVSIQTFKDSVLVLVSQVGKVGNLIQVTLPPTTPLLPAATADPLESNTRQLPPIPAATHLTSLLGHAPSEYRHTLHNLYASQIASLIWNMAPEDPTSQARKTIIVGIALQKSKTNDDTSSPTETEKETFTGVMRTVQELLEKGA</sequence>
<dbReference type="EMBL" id="CM032185">
    <property type="protein sequence ID" value="KAG7092570.1"/>
    <property type="molecule type" value="Genomic_DNA"/>
</dbReference>
<name>A0A9P7USV4_9AGAR</name>
<organism evidence="1 2">
    <name type="scientific">Marasmius oreades</name>
    <name type="common">fairy-ring Marasmius</name>
    <dbReference type="NCBI Taxonomy" id="181124"/>
    <lineage>
        <taxon>Eukaryota</taxon>
        <taxon>Fungi</taxon>
        <taxon>Dikarya</taxon>
        <taxon>Basidiomycota</taxon>
        <taxon>Agaricomycotina</taxon>
        <taxon>Agaricomycetes</taxon>
        <taxon>Agaricomycetidae</taxon>
        <taxon>Agaricales</taxon>
        <taxon>Marasmiineae</taxon>
        <taxon>Marasmiaceae</taxon>
        <taxon>Marasmius</taxon>
    </lineage>
</organism>
<comment type="caution">
    <text evidence="1">The sequence shown here is derived from an EMBL/GenBank/DDBJ whole genome shotgun (WGS) entry which is preliminary data.</text>
</comment>
<evidence type="ECO:0008006" key="3">
    <source>
        <dbReference type="Google" id="ProtNLM"/>
    </source>
</evidence>